<evidence type="ECO:0008006" key="4">
    <source>
        <dbReference type="Google" id="ProtNLM"/>
    </source>
</evidence>
<dbReference type="GeneID" id="71999612"/>
<evidence type="ECO:0000313" key="3">
    <source>
        <dbReference type="Proteomes" id="UP000814176"/>
    </source>
</evidence>
<keyword evidence="1" id="KW-0732">Signal</keyword>
<dbReference type="RefSeq" id="XP_047780741.1">
    <property type="nucleotide sequence ID" value="XM_047918880.1"/>
</dbReference>
<keyword evidence="3" id="KW-1185">Reference proteome</keyword>
<name>A0ABQ8KMH4_9APHY</name>
<dbReference type="EMBL" id="JADCUA010000006">
    <property type="protein sequence ID" value="KAH9838986.1"/>
    <property type="molecule type" value="Genomic_DNA"/>
</dbReference>
<feature type="chain" id="PRO_5047010513" description="Secreted protein" evidence="1">
    <location>
        <begin position="25"/>
        <end position="103"/>
    </location>
</feature>
<evidence type="ECO:0000256" key="1">
    <source>
        <dbReference type="SAM" id="SignalP"/>
    </source>
</evidence>
<dbReference type="Proteomes" id="UP000814176">
    <property type="component" value="Unassembled WGS sequence"/>
</dbReference>
<comment type="caution">
    <text evidence="2">The sequence shown here is derived from an EMBL/GenBank/DDBJ whole genome shotgun (WGS) entry which is preliminary data.</text>
</comment>
<organism evidence="2 3">
    <name type="scientific">Rhodofomes roseus</name>
    <dbReference type="NCBI Taxonomy" id="34475"/>
    <lineage>
        <taxon>Eukaryota</taxon>
        <taxon>Fungi</taxon>
        <taxon>Dikarya</taxon>
        <taxon>Basidiomycota</taxon>
        <taxon>Agaricomycotina</taxon>
        <taxon>Agaricomycetes</taxon>
        <taxon>Polyporales</taxon>
        <taxon>Rhodofomes</taxon>
    </lineage>
</organism>
<protein>
    <recommendedName>
        <fullName evidence="4">Secreted protein</fullName>
    </recommendedName>
</protein>
<evidence type="ECO:0000313" key="2">
    <source>
        <dbReference type="EMBL" id="KAH9838986.1"/>
    </source>
</evidence>
<gene>
    <name evidence="2" type="ORF">C8Q71DRAFT_489097</name>
</gene>
<sequence>MVHVMIKFVTTFFVVLFAAIPALAAPAAARPTDAEFLRPQANRRVVRPTDAEFLGTTERQCFTQHSPWLRWPHCRWFVAVRRRARPTDAGFLAPASAATAALN</sequence>
<proteinExistence type="predicted"/>
<accession>A0ABQ8KMH4</accession>
<feature type="signal peptide" evidence="1">
    <location>
        <begin position="1"/>
        <end position="24"/>
    </location>
</feature>
<reference evidence="2 3" key="1">
    <citation type="journal article" date="2021" name="Environ. Microbiol.">
        <title>Gene family expansions and transcriptome signatures uncover fungal adaptations to wood decay.</title>
        <authorList>
            <person name="Hage H."/>
            <person name="Miyauchi S."/>
            <person name="Viragh M."/>
            <person name="Drula E."/>
            <person name="Min B."/>
            <person name="Chaduli D."/>
            <person name="Navarro D."/>
            <person name="Favel A."/>
            <person name="Norest M."/>
            <person name="Lesage-Meessen L."/>
            <person name="Balint B."/>
            <person name="Merenyi Z."/>
            <person name="de Eugenio L."/>
            <person name="Morin E."/>
            <person name="Martinez A.T."/>
            <person name="Baldrian P."/>
            <person name="Stursova M."/>
            <person name="Martinez M.J."/>
            <person name="Novotny C."/>
            <person name="Magnuson J.K."/>
            <person name="Spatafora J.W."/>
            <person name="Maurice S."/>
            <person name="Pangilinan J."/>
            <person name="Andreopoulos W."/>
            <person name="LaButti K."/>
            <person name="Hundley H."/>
            <person name="Na H."/>
            <person name="Kuo A."/>
            <person name="Barry K."/>
            <person name="Lipzen A."/>
            <person name="Henrissat B."/>
            <person name="Riley R."/>
            <person name="Ahrendt S."/>
            <person name="Nagy L.G."/>
            <person name="Grigoriev I.V."/>
            <person name="Martin F."/>
            <person name="Rosso M.N."/>
        </authorList>
    </citation>
    <scope>NUCLEOTIDE SEQUENCE [LARGE SCALE GENOMIC DNA]</scope>
    <source>
        <strain evidence="2 3">CIRM-BRFM 1785</strain>
    </source>
</reference>